<keyword evidence="7 15" id="KW-0479">Metal-binding</keyword>
<feature type="transmembrane region" description="Helical" evidence="17">
    <location>
        <begin position="6"/>
        <end position="24"/>
    </location>
</feature>
<evidence type="ECO:0000256" key="16">
    <source>
        <dbReference type="RuleBase" id="RU000461"/>
    </source>
</evidence>
<dbReference type="GO" id="GO:0020037">
    <property type="term" value="F:heme binding"/>
    <property type="evidence" value="ECO:0007669"/>
    <property type="project" value="InterPro"/>
</dbReference>
<evidence type="ECO:0000256" key="10">
    <source>
        <dbReference type="ARBA" id="ARBA00023002"/>
    </source>
</evidence>
<keyword evidence="17" id="KW-0812">Transmembrane</keyword>
<keyword evidence="8" id="KW-0256">Endoplasmic reticulum</keyword>
<evidence type="ECO:0000256" key="4">
    <source>
        <dbReference type="ARBA" id="ARBA00010617"/>
    </source>
</evidence>
<evidence type="ECO:0000256" key="15">
    <source>
        <dbReference type="PIRSR" id="PIRSR602401-1"/>
    </source>
</evidence>
<dbReference type="PRINTS" id="PR00385">
    <property type="entry name" value="P450"/>
</dbReference>
<evidence type="ECO:0000256" key="17">
    <source>
        <dbReference type="SAM" id="Phobius"/>
    </source>
</evidence>
<evidence type="ECO:0000256" key="6">
    <source>
        <dbReference type="ARBA" id="ARBA00022617"/>
    </source>
</evidence>
<keyword evidence="9" id="KW-0492">Microsome</keyword>
<dbReference type="PROSITE" id="PS00086">
    <property type="entry name" value="CYTOCHROME_P450"/>
    <property type="match status" value="1"/>
</dbReference>
<dbReference type="EMBL" id="KX443447">
    <property type="protein sequence ID" value="ASO98022.1"/>
    <property type="molecule type" value="mRNA"/>
</dbReference>
<evidence type="ECO:0000256" key="7">
    <source>
        <dbReference type="ARBA" id="ARBA00022723"/>
    </source>
</evidence>
<dbReference type="SUPFAM" id="SSF48264">
    <property type="entry name" value="Cytochrome P450"/>
    <property type="match status" value="1"/>
</dbReference>
<dbReference type="Pfam" id="PF00067">
    <property type="entry name" value="p450"/>
    <property type="match status" value="1"/>
</dbReference>
<gene>
    <name evidence="18" type="primary">CYP332A1</name>
</gene>
<dbReference type="FunFam" id="1.10.630.10:FF:000042">
    <property type="entry name" value="Cytochrome P450"/>
    <property type="match status" value="1"/>
</dbReference>
<comment type="cofactor">
    <cofactor evidence="1 15">
        <name>heme</name>
        <dbReference type="ChEBI" id="CHEBI:30413"/>
    </cofactor>
</comment>
<dbReference type="InterPro" id="IPR036396">
    <property type="entry name" value="Cyt_P450_sf"/>
</dbReference>
<keyword evidence="12 16" id="KW-0503">Monooxygenase</keyword>
<keyword evidence="17" id="KW-1133">Transmembrane helix</keyword>
<evidence type="ECO:0000256" key="3">
    <source>
        <dbReference type="ARBA" id="ARBA00004406"/>
    </source>
</evidence>
<evidence type="ECO:0000256" key="9">
    <source>
        <dbReference type="ARBA" id="ARBA00022848"/>
    </source>
</evidence>
<dbReference type="InterPro" id="IPR001128">
    <property type="entry name" value="Cyt_P450"/>
</dbReference>
<comment type="subcellular location">
    <subcellularLocation>
        <location evidence="3">Endoplasmic reticulum membrane</location>
        <topology evidence="3">Peripheral membrane protein</topology>
    </subcellularLocation>
    <subcellularLocation>
        <location evidence="2">Microsome membrane</location>
        <topology evidence="2">Peripheral membrane protein</topology>
    </subcellularLocation>
</comment>
<comment type="similarity">
    <text evidence="4 16">Belongs to the cytochrome P450 family.</text>
</comment>
<comment type="catalytic activity">
    <reaction evidence="14">
        <text>an organic molecule + reduced [NADPH--hemoprotein reductase] + O2 = an alcohol + oxidized [NADPH--hemoprotein reductase] + H2O + H(+)</text>
        <dbReference type="Rhea" id="RHEA:17149"/>
        <dbReference type="Rhea" id="RHEA-COMP:11964"/>
        <dbReference type="Rhea" id="RHEA-COMP:11965"/>
        <dbReference type="ChEBI" id="CHEBI:15377"/>
        <dbReference type="ChEBI" id="CHEBI:15378"/>
        <dbReference type="ChEBI" id="CHEBI:15379"/>
        <dbReference type="ChEBI" id="CHEBI:30879"/>
        <dbReference type="ChEBI" id="CHEBI:57618"/>
        <dbReference type="ChEBI" id="CHEBI:58210"/>
        <dbReference type="ChEBI" id="CHEBI:142491"/>
        <dbReference type="EC" id="1.14.14.1"/>
    </reaction>
</comment>
<keyword evidence="6 15" id="KW-0349">Heme</keyword>
<dbReference type="EC" id="1.14.14.1" evidence="5"/>
<dbReference type="PANTHER" id="PTHR24292">
    <property type="entry name" value="CYTOCHROME P450"/>
    <property type="match status" value="1"/>
</dbReference>
<evidence type="ECO:0000256" key="13">
    <source>
        <dbReference type="ARBA" id="ARBA00023136"/>
    </source>
</evidence>
<feature type="transmembrane region" description="Helical" evidence="17">
    <location>
        <begin position="219"/>
        <end position="238"/>
    </location>
</feature>
<dbReference type="PRINTS" id="PR00463">
    <property type="entry name" value="EP450I"/>
</dbReference>
<evidence type="ECO:0000256" key="14">
    <source>
        <dbReference type="ARBA" id="ARBA00047827"/>
    </source>
</evidence>
<dbReference type="InterPro" id="IPR050476">
    <property type="entry name" value="Insect_CytP450_Detox"/>
</dbReference>
<organism evidence="18">
    <name type="scientific">Spodoptera exigua</name>
    <name type="common">Beet armyworm</name>
    <name type="synonym">Noctua fulgens</name>
    <dbReference type="NCBI Taxonomy" id="7107"/>
    <lineage>
        <taxon>Eukaryota</taxon>
        <taxon>Metazoa</taxon>
        <taxon>Ecdysozoa</taxon>
        <taxon>Arthropoda</taxon>
        <taxon>Hexapoda</taxon>
        <taxon>Insecta</taxon>
        <taxon>Pterygota</taxon>
        <taxon>Neoptera</taxon>
        <taxon>Endopterygota</taxon>
        <taxon>Lepidoptera</taxon>
        <taxon>Glossata</taxon>
        <taxon>Ditrysia</taxon>
        <taxon>Noctuoidea</taxon>
        <taxon>Noctuidae</taxon>
        <taxon>Amphipyrinae</taxon>
        <taxon>Spodoptera</taxon>
    </lineage>
</organism>
<dbReference type="GO" id="GO:0005506">
    <property type="term" value="F:iron ion binding"/>
    <property type="evidence" value="ECO:0007669"/>
    <property type="project" value="InterPro"/>
</dbReference>
<evidence type="ECO:0000256" key="12">
    <source>
        <dbReference type="ARBA" id="ARBA00023033"/>
    </source>
</evidence>
<sequence>MFGFIIELVLVFIISCLTIFYLFVRSNYGYWKKRGVPYDKPKFIFGSLSFIMRRSFWDVFYDLSKKYKNNDYLGIFMSWKPALMIMSKDLAKKVLVKDSDSFQDRYSYSGMKDDPLGSLNLFSIKSPMWIQMRNELSPMFTSLRLKGVTELMNINSTELVRRVQKDYIDKNKPVDLKELFSMYTSDTVAYTVFGIRVSALKDLASPLWDITQHMVRWTFWRGLEFTMVFFLPVIAEIFRLKFFSQPATEHIRKLFHEVVAQRKKTGESNDKDLVNHLLKLKANLKLPVGSDAELADNLMMAQVAVFILGSIETSSITLTYCLNELAYHPEEQEKLYQEVTAMLKESGKEILEYDDLLKVKYLTACMHETLRKYPPVPHLDRVCNKAYQLTENLTVEPGTPVYVNVVSIHYNEDNYPEPEEWRPERFINSTDSDNHDFTFLPFGEGPRFCIGKRYGMMQIRTAIAQLITKYRFEPAAPVKMESDPYSVILGPKGGGKVKFVPRT</sequence>
<name>A0A248QFE5_SPOEX</name>
<dbReference type="PANTHER" id="PTHR24292:SF45">
    <property type="entry name" value="CYTOCHROME P450 6G1-RELATED"/>
    <property type="match status" value="1"/>
</dbReference>
<dbReference type="GO" id="GO:0016712">
    <property type="term" value="F:oxidoreductase activity, acting on paired donors, with incorporation or reduction of molecular oxygen, reduced flavin or flavoprotein as one donor, and incorporation of one atom of oxygen"/>
    <property type="evidence" value="ECO:0007669"/>
    <property type="project" value="UniProtKB-EC"/>
</dbReference>
<keyword evidence="11 15" id="KW-0408">Iron</keyword>
<feature type="binding site" description="axial binding residue" evidence="15">
    <location>
        <position position="449"/>
    </location>
    <ligand>
        <name>heme</name>
        <dbReference type="ChEBI" id="CHEBI:30413"/>
    </ligand>
    <ligandPart>
        <name>Fe</name>
        <dbReference type="ChEBI" id="CHEBI:18248"/>
    </ligandPart>
</feature>
<dbReference type="AlphaFoldDB" id="A0A248QFE5"/>
<proteinExistence type="evidence at transcript level"/>
<evidence type="ECO:0000256" key="11">
    <source>
        <dbReference type="ARBA" id="ARBA00023004"/>
    </source>
</evidence>
<keyword evidence="13 17" id="KW-0472">Membrane</keyword>
<dbReference type="Gene3D" id="1.10.630.10">
    <property type="entry name" value="Cytochrome P450"/>
    <property type="match status" value="1"/>
</dbReference>
<dbReference type="InterPro" id="IPR017972">
    <property type="entry name" value="Cyt_P450_CS"/>
</dbReference>
<protein>
    <recommendedName>
        <fullName evidence="5">unspecific monooxygenase</fullName>
        <ecNumber evidence="5">1.14.14.1</ecNumber>
    </recommendedName>
</protein>
<dbReference type="CDD" id="cd11056">
    <property type="entry name" value="CYP6-like"/>
    <property type="match status" value="1"/>
</dbReference>
<evidence type="ECO:0000256" key="2">
    <source>
        <dbReference type="ARBA" id="ARBA00004174"/>
    </source>
</evidence>
<evidence type="ECO:0000256" key="1">
    <source>
        <dbReference type="ARBA" id="ARBA00001971"/>
    </source>
</evidence>
<accession>A0A248QFE5</accession>
<dbReference type="InterPro" id="IPR002401">
    <property type="entry name" value="Cyt_P450_E_grp-I"/>
</dbReference>
<reference evidence="18" key="1">
    <citation type="journal article" date="2017" name="Insect Sci.">
        <title>The expression of Spodoptera exigua P450 and UGT genes: tissue specificity and response to insecticides.</title>
        <authorList>
            <person name="Hu B."/>
            <person name="Zhang S.H."/>
            <person name="Ren M.M."/>
            <person name="Tian X.R."/>
            <person name="Wei Q."/>
            <person name="Mburu D.K."/>
            <person name="Su J.Y."/>
        </authorList>
    </citation>
    <scope>NUCLEOTIDE SEQUENCE</scope>
</reference>
<evidence type="ECO:0000256" key="8">
    <source>
        <dbReference type="ARBA" id="ARBA00022824"/>
    </source>
</evidence>
<evidence type="ECO:0000256" key="5">
    <source>
        <dbReference type="ARBA" id="ARBA00012109"/>
    </source>
</evidence>
<keyword evidence="10 16" id="KW-0560">Oxidoreductase</keyword>
<dbReference type="GO" id="GO:0005789">
    <property type="term" value="C:endoplasmic reticulum membrane"/>
    <property type="evidence" value="ECO:0007669"/>
    <property type="project" value="UniProtKB-SubCell"/>
</dbReference>
<evidence type="ECO:0000313" key="18">
    <source>
        <dbReference type="EMBL" id="ASO98022.1"/>
    </source>
</evidence>